<name>A0A225ULV1_9STRA</name>
<proteinExistence type="predicted"/>
<dbReference type="AlphaFoldDB" id="A0A225ULV1"/>
<dbReference type="Proteomes" id="UP000198211">
    <property type="component" value="Unassembled WGS sequence"/>
</dbReference>
<sequence>MSIHSYRRLAKLSSIVFWKKMAASLYPEELVAG</sequence>
<accession>A0A225ULV1</accession>
<gene>
    <name evidence="1" type="ORF">PHMEG_00037049</name>
</gene>
<reference evidence="2" key="1">
    <citation type="submission" date="2017-03" db="EMBL/GenBank/DDBJ databases">
        <title>Phytopthora megakarya and P. palmivora, two closely related causual agents of cacao black pod achieved similar genome size and gene model numbers by different mechanisms.</title>
        <authorList>
            <person name="Ali S."/>
            <person name="Shao J."/>
            <person name="Larry D.J."/>
            <person name="Kronmiller B."/>
            <person name="Shen D."/>
            <person name="Strem M.D."/>
            <person name="Melnick R.L."/>
            <person name="Guiltinan M.J."/>
            <person name="Tyler B.M."/>
            <person name="Meinhardt L.W."/>
            <person name="Bailey B.A."/>
        </authorList>
    </citation>
    <scope>NUCLEOTIDE SEQUENCE [LARGE SCALE GENOMIC DNA]</scope>
    <source>
        <strain evidence="2">zdho120</strain>
    </source>
</reference>
<keyword evidence="2" id="KW-1185">Reference proteome</keyword>
<dbReference type="EMBL" id="NBNE01015910">
    <property type="protein sequence ID" value="OWY93526.1"/>
    <property type="molecule type" value="Genomic_DNA"/>
</dbReference>
<evidence type="ECO:0000313" key="1">
    <source>
        <dbReference type="EMBL" id="OWY93526.1"/>
    </source>
</evidence>
<protein>
    <submittedName>
        <fullName evidence="1">Uncharacterized protein</fullName>
    </submittedName>
</protein>
<evidence type="ECO:0000313" key="2">
    <source>
        <dbReference type="Proteomes" id="UP000198211"/>
    </source>
</evidence>
<organism evidence="1 2">
    <name type="scientific">Phytophthora megakarya</name>
    <dbReference type="NCBI Taxonomy" id="4795"/>
    <lineage>
        <taxon>Eukaryota</taxon>
        <taxon>Sar</taxon>
        <taxon>Stramenopiles</taxon>
        <taxon>Oomycota</taxon>
        <taxon>Peronosporomycetes</taxon>
        <taxon>Peronosporales</taxon>
        <taxon>Peronosporaceae</taxon>
        <taxon>Phytophthora</taxon>
    </lineage>
</organism>
<comment type="caution">
    <text evidence="1">The sequence shown here is derived from an EMBL/GenBank/DDBJ whole genome shotgun (WGS) entry which is preliminary data.</text>
</comment>